<dbReference type="RefSeq" id="WP_380217030.1">
    <property type="nucleotide sequence ID" value="NZ_JBHTBN010000002.1"/>
</dbReference>
<keyword evidence="3" id="KW-1185">Reference proteome</keyword>
<sequence length="167" mass="19146">MKNLLTLLILVLSLVSCTSISTTTTETTLESFEDLQQFVQTKNFEFEADWALPLGGNRINLISNPNYLRLRGDSISTYLPYFGVRRSGFSNTSNTGIQIEGVYTDLKIKDEPSKNKIELNFDVKDESEFYSVHMIIYGNGRTSVSFNSIHRDYIQYEGNIERYLDNK</sequence>
<feature type="signal peptide" evidence="1">
    <location>
        <begin position="1"/>
        <end position="21"/>
    </location>
</feature>
<evidence type="ECO:0000313" key="2">
    <source>
        <dbReference type="EMBL" id="MFC7357184.1"/>
    </source>
</evidence>
<evidence type="ECO:0000256" key="1">
    <source>
        <dbReference type="SAM" id="SignalP"/>
    </source>
</evidence>
<organism evidence="2 3">
    <name type="scientific">Jejudonia soesokkakensis</name>
    <dbReference type="NCBI Taxonomy" id="1323432"/>
    <lineage>
        <taxon>Bacteria</taxon>
        <taxon>Pseudomonadati</taxon>
        <taxon>Bacteroidota</taxon>
        <taxon>Flavobacteriia</taxon>
        <taxon>Flavobacteriales</taxon>
        <taxon>Flavobacteriaceae</taxon>
        <taxon>Jejudonia</taxon>
    </lineage>
</organism>
<name>A0ABW2MV08_9FLAO</name>
<accession>A0ABW2MV08</accession>
<dbReference type="InterPro" id="IPR025347">
    <property type="entry name" value="DUF4251"/>
</dbReference>
<dbReference type="Gene3D" id="2.40.128.410">
    <property type="match status" value="1"/>
</dbReference>
<evidence type="ECO:0000313" key="3">
    <source>
        <dbReference type="Proteomes" id="UP001596415"/>
    </source>
</evidence>
<gene>
    <name evidence="2" type="ORF">ACFQO1_05770</name>
</gene>
<dbReference type="Pfam" id="PF14059">
    <property type="entry name" value="DUF4251"/>
    <property type="match status" value="1"/>
</dbReference>
<feature type="chain" id="PRO_5047461978" evidence="1">
    <location>
        <begin position="22"/>
        <end position="167"/>
    </location>
</feature>
<comment type="caution">
    <text evidence="2">The sequence shown here is derived from an EMBL/GenBank/DDBJ whole genome shotgun (WGS) entry which is preliminary data.</text>
</comment>
<dbReference type="PROSITE" id="PS51257">
    <property type="entry name" value="PROKAR_LIPOPROTEIN"/>
    <property type="match status" value="1"/>
</dbReference>
<dbReference type="EMBL" id="JBHTBN010000002">
    <property type="protein sequence ID" value="MFC7357184.1"/>
    <property type="molecule type" value="Genomic_DNA"/>
</dbReference>
<dbReference type="Proteomes" id="UP001596415">
    <property type="component" value="Unassembled WGS sequence"/>
</dbReference>
<proteinExistence type="predicted"/>
<keyword evidence="1" id="KW-0732">Signal</keyword>
<reference evidence="3" key="1">
    <citation type="journal article" date="2019" name="Int. J. Syst. Evol. Microbiol.">
        <title>The Global Catalogue of Microorganisms (GCM) 10K type strain sequencing project: providing services to taxonomists for standard genome sequencing and annotation.</title>
        <authorList>
            <consortium name="The Broad Institute Genomics Platform"/>
            <consortium name="The Broad Institute Genome Sequencing Center for Infectious Disease"/>
            <person name="Wu L."/>
            <person name="Ma J."/>
        </authorList>
    </citation>
    <scope>NUCLEOTIDE SEQUENCE [LARGE SCALE GENOMIC DNA]</scope>
    <source>
        <strain evidence="3">CGMCC 1.16306</strain>
    </source>
</reference>
<protein>
    <submittedName>
        <fullName evidence="2">DUF4251 domain-containing protein</fullName>
    </submittedName>
</protein>